<evidence type="ECO:0000256" key="1">
    <source>
        <dbReference type="SAM" id="MobiDB-lite"/>
    </source>
</evidence>
<accession>A0A165CDN9</accession>
<organism evidence="3 5">
    <name type="scientific">Calocera cornea HHB12733</name>
    <dbReference type="NCBI Taxonomy" id="1353952"/>
    <lineage>
        <taxon>Eukaryota</taxon>
        <taxon>Fungi</taxon>
        <taxon>Dikarya</taxon>
        <taxon>Basidiomycota</taxon>
        <taxon>Agaricomycotina</taxon>
        <taxon>Dacrymycetes</taxon>
        <taxon>Dacrymycetales</taxon>
        <taxon>Dacrymycetaceae</taxon>
        <taxon>Calocera</taxon>
    </lineage>
</organism>
<feature type="region of interest" description="Disordered" evidence="1">
    <location>
        <begin position="265"/>
        <end position="297"/>
    </location>
</feature>
<dbReference type="Proteomes" id="UP000076842">
    <property type="component" value="Unassembled WGS sequence"/>
</dbReference>
<feature type="compositionally biased region" description="Polar residues" evidence="1">
    <location>
        <begin position="273"/>
        <end position="291"/>
    </location>
</feature>
<dbReference type="PANTHER" id="PTHR46929">
    <property type="entry name" value="EXPRESSED PROTEIN"/>
    <property type="match status" value="1"/>
</dbReference>
<dbReference type="OrthoDB" id="76215at2759"/>
<proteinExistence type="predicted"/>
<dbReference type="InterPro" id="IPR001005">
    <property type="entry name" value="SANT/Myb"/>
</dbReference>
<evidence type="ECO:0000313" key="3">
    <source>
        <dbReference type="EMBL" id="KZT50632.1"/>
    </source>
</evidence>
<feature type="compositionally biased region" description="Acidic residues" evidence="1">
    <location>
        <begin position="131"/>
        <end position="148"/>
    </location>
</feature>
<dbReference type="InterPro" id="IPR024752">
    <property type="entry name" value="Myb/SANT-like_dom"/>
</dbReference>
<dbReference type="EMBL" id="KV424156">
    <property type="protein sequence ID" value="KZT50632.1"/>
    <property type="molecule type" value="Genomic_DNA"/>
</dbReference>
<protein>
    <recommendedName>
        <fullName evidence="2">Myb/SANT-like domain-containing protein</fullName>
    </recommendedName>
</protein>
<evidence type="ECO:0000259" key="2">
    <source>
        <dbReference type="Pfam" id="PF12776"/>
    </source>
</evidence>
<dbReference type="Pfam" id="PF12776">
    <property type="entry name" value="Myb_DNA-bind_3"/>
    <property type="match status" value="1"/>
</dbReference>
<gene>
    <name evidence="3" type="ORF">CALCODRAFT_444338</name>
    <name evidence="4" type="ORF">CALCODRAFT_538606</name>
</gene>
<evidence type="ECO:0000313" key="4">
    <source>
        <dbReference type="EMBL" id="KZT58827.1"/>
    </source>
</evidence>
<reference evidence="3 5" key="1">
    <citation type="journal article" date="2016" name="Mol. Biol. Evol.">
        <title>Comparative Genomics of Early-Diverging Mushroom-Forming Fungi Provides Insights into the Origins of Lignocellulose Decay Capabilities.</title>
        <authorList>
            <person name="Nagy L.G."/>
            <person name="Riley R."/>
            <person name="Tritt A."/>
            <person name="Adam C."/>
            <person name="Daum C."/>
            <person name="Floudas D."/>
            <person name="Sun H."/>
            <person name="Yadav J.S."/>
            <person name="Pangilinan J."/>
            <person name="Larsson K.H."/>
            <person name="Matsuura K."/>
            <person name="Barry K."/>
            <person name="Labutti K."/>
            <person name="Kuo R."/>
            <person name="Ohm R.A."/>
            <person name="Bhattacharya S.S."/>
            <person name="Shirouzu T."/>
            <person name="Yoshinaga Y."/>
            <person name="Martin F.M."/>
            <person name="Grigoriev I.V."/>
            <person name="Hibbett D.S."/>
        </authorList>
    </citation>
    <scope>NUCLEOTIDE SEQUENCE [LARGE SCALE GENOMIC DNA]</scope>
    <source>
        <strain evidence="3 5">HHB12733</strain>
    </source>
</reference>
<dbReference type="EMBL" id="KV423947">
    <property type="protein sequence ID" value="KZT58827.1"/>
    <property type="molecule type" value="Genomic_DNA"/>
</dbReference>
<name>A0A165CDN9_9BASI</name>
<evidence type="ECO:0000313" key="5">
    <source>
        <dbReference type="Proteomes" id="UP000076842"/>
    </source>
</evidence>
<dbReference type="AlphaFoldDB" id="A0A165CDN9"/>
<dbReference type="CDD" id="cd00167">
    <property type="entry name" value="SANT"/>
    <property type="match status" value="1"/>
</dbReference>
<dbReference type="PANTHER" id="PTHR46929:SF3">
    <property type="entry name" value="MYB_SANT-LIKE DOMAIN-CONTAINING PROTEIN"/>
    <property type="match status" value="1"/>
</dbReference>
<sequence>MSQTQTKRPVCHWTPAEDEELVDQLVIQHAKGNQAESGWKPVVWTACADHLAQAFPEVDGGKKDKKQVKSRWHRDNQMVTATEAVWRAYIASHSDAKRFRKEPFPLYDKLAPLIAPVIATGEHALHLAQGEEADEGSTEEDELDQEDNEQPKSRKRKAAVPSGPATKRVRASGAQGFLAMAEAVKGLSEAMVSATSGSVMTSPERQQRAIQLLQDEEGFSDEEIISAVDLFARNQAVAFSYAALSKPNLRTLWLRKKLREDQAQGFGEPFGSIHSSPLPSMPDYSQYSTPSFMGADS</sequence>
<dbReference type="STRING" id="1353952.A0A165CDN9"/>
<feature type="region of interest" description="Disordered" evidence="1">
    <location>
        <begin position="130"/>
        <end position="171"/>
    </location>
</feature>
<feature type="domain" description="Myb/SANT-like" evidence="2">
    <location>
        <begin position="12"/>
        <end position="73"/>
    </location>
</feature>
<keyword evidence="5" id="KW-1185">Reference proteome</keyword>